<reference evidence="5 6" key="1">
    <citation type="submission" date="2015-11" db="EMBL/GenBank/DDBJ databases">
        <title>The genome of Debaryomyces fabryi.</title>
        <authorList>
            <person name="Tafer H."/>
            <person name="Lopandic K."/>
        </authorList>
    </citation>
    <scope>NUCLEOTIDE SEQUENCE [LARGE SCALE GENOMIC DNA]</scope>
    <source>
        <strain evidence="5 6">CBS 789</strain>
    </source>
</reference>
<feature type="region of interest" description="Disordered" evidence="4">
    <location>
        <begin position="243"/>
        <end position="304"/>
    </location>
</feature>
<dbReference type="RefSeq" id="XP_015466606.1">
    <property type="nucleotide sequence ID" value="XM_015612564.1"/>
</dbReference>
<evidence type="ECO:0000313" key="5">
    <source>
        <dbReference type="EMBL" id="KSA00504.1"/>
    </source>
</evidence>
<feature type="compositionally biased region" description="Basic and acidic residues" evidence="4">
    <location>
        <begin position="243"/>
        <end position="262"/>
    </location>
</feature>
<dbReference type="GeneID" id="26840744"/>
<dbReference type="EMBL" id="LMYN01000085">
    <property type="protein sequence ID" value="KSA00504.1"/>
    <property type="molecule type" value="Genomic_DNA"/>
</dbReference>
<protein>
    <submittedName>
        <fullName evidence="5">Histone transcription regulator 3-like protein</fullName>
    </submittedName>
</protein>
<feature type="region of interest" description="Disordered" evidence="4">
    <location>
        <begin position="191"/>
        <end position="221"/>
    </location>
</feature>
<dbReference type="Proteomes" id="UP000054251">
    <property type="component" value="Unassembled WGS sequence"/>
</dbReference>
<feature type="region of interest" description="Disordered" evidence="4">
    <location>
        <begin position="1699"/>
        <end position="1775"/>
    </location>
</feature>
<dbReference type="PANTHER" id="PTHR15502:SF7">
    <property type="entry name" value="CALCINEURIN-BINDING PROTEIN CABIN-1"/>
    <property type="match status" value="1"/>
</dbReference>
<dbReference type="GO" id="GO:0000417">
    <property type="term" value="C:HIR complex"/>
    <property type="evidence" value="ECO:0007669"/>
    <property type="project" value="TreeGrafter"/>
</dbReference>
<keyword evidence="6" id="KW-1185">Reference proteome</keyword>
<evidence type="ECO:0000256" key="2">
    <source>
        <dbReference type="ARBA" id="ARBA00007335"/>
    </source>
</evidence>
<comment type="caution">
    <text evidence="5">The sequence shown here is derived from an EMBL/GenBank/DDBJ whole genome shotgun (WGS) entry which is preliminary data.</text>
</comment>
<comment type="subcellular location">
    <subcellularLocation>
        <location evidence="1">Nucleus</location>
    </subcellularLocation>
</comment>
<accession>A0A0V1PW79</accession>
<dbReference type="InterPro" id="IPR033053">
    <property type="entry name" value="Hir3/CABIN1"/>
</dbReference>
<keyword evidence="3" id="KW-0539">Nucleus</keyword>
<feature type="compositionally biased region" description="Basic and acidic residues" evidence="4">
    <location>
        <begin position="191"/>
        <end position="209"/>
    </location>
</feature>
<evidence type="ECO:0000313" key="6">
    <source>
        <dbReference type="Proteomes" id="UP000054251"/>
    </source>
</evidence>
<dbReference type="GO" id="GO:0006325">
    <property type="term" value="P:chromatin organization"/>
    <property type="evidence" value="ECO:0007669"/>
    <property type="project" value="InterPro"/>
</dbReference>
<feature type="compositionally biased region" description="Basic and acidic residues" evidence="4">
    <location>
        <begin position="1676"/>
        <end position="1686"/>
    </location>
</feature>
<feature type="compositionally biased region" description="Basic and acidic residues" evidence="4">
    <location>
        <begin position="1733"/>
        <end position="1753"/>
    </location>
</feature>
<feature type="compositionally biased region" description="Basic and acidic residues" evidence="4">
    <location>
        <begin position="271"/>
        <end position="284"/>
    </location>
</feature>
<comment type="similarity">
    <text evidence="2">Belongs to the HIR3 family.</text>
</comment>
<evidence type="ECO:0000256" key="1">
    <source>
        <dbReference type="ARBA" id="ARBA00004123"/>
    </source>
</evidence>
<dbReference type="GO" id="GO:0031491">
    <property type="term" value="F:nucleosome binding"/>
    <property type="evidence" value="ECO:0007669"/>
    <property type="project" value="TreeGrafter"/>
</dbReference>
<dbReference type="OrthoDB" id="77564at2759"/>
<gene>
    <name evidence="5" type="ORF">AC631_03735</name>
</gene>
<evidence type="ECO:0000256" key="4">
    <source>
        <dbReference type="SAM" id="MobiDB-lite"/>
    </source>
</evidence>
<dbReference type="PANTHER" id="PTHR15502">
    <property type="entry name" value="CALCINEURIN-BINDING PROTEIN CABIN 1-RELATED"/>
    <property type="match status" value="1"/>
</dbReference>
<feature type="region of interest" description="Disordered" evidence="4">
    <location>
        <begin position="1657"/>
        <end position="1686"/>
    </location>
</feature>
<organism evidence="5 6">
    <name type="scientific">Debaryomyces fabryi</name>
    <dbReference type="NCBI Taxonomy" id="58627"/>
    <lineage>
        <taxon>Eukaryota</taxon>
        <taxon>Fungi</taxon>
        <taxon>Dikarya</taxon>
        <taxon>Ascomycota</taxon>
        <taxon>Saccharomycotina</taxon>
        <taxon>Pichiomycetes</taxon>
        <taxon>Debaryomycetaceae</taxon>
        <taxon>Debaryomyces</taxon>
    </lineage>
</organism>
<feature type="compositionally biased region" description="Basic and acidic residues" evidence="4">
    <location>
        <begin position="1659"/>
        <end position="1668"/>
    </location>
</feature>
<proteinExistence type="inferred from homology"/>
<name>A0A0V1PW79_9ASCO</name>
<feature type="compositionally biased region" description="Polar residues" evidence="4">
    <location>
        <begin position="1711"/>
        <end position="1732"/>
    </location>
</feature>
<dbReference type="GO" id="GO:0005634">
    <property type="term" value="C:nucleus"/>
    <property type="evidence" value="ECO:0007669"/>
    <property type="project" value="UniProtKB-SubCell"/>
</dbReference>
<sequence length="1775" mass="205880">MIDDMIISLIYQEADEKLLNTLYEVFTYLNTAKLARFTLEYLISGKDESDDLLGLIPIEDLCKQKYKLLLLRLHISKSLSPGGDDILELERIKNKLSFLEPIKADYDSLIENTSNLRTVNINIECAQYDLNWTSVIDSINKKLKHLQDKDRSQELSRLRVRDLDPYLLTEHPIERVKFSIPLLKDEARQEEVESDLEKKGLKETNKGEIEATDGETLIDEGCNHADSDEEVFLEAKEFLEKDLSDRKDTNDSKNELEVDKQTSENNNDHTSINREDLEGERNTPDENGASKPAPIIQRSSKRVRYRNEESSMEIKDIEITRNCFVETERFFENLNSYLDLFNKKTGTNLALTNIIDIYVPEKMNDCKNGLGNNGEGYVNDFLFILNDWNTRKYTNSLFVDDDAPAGSTTSKSTEDEKIKLMEVLSTFGKKGDSLSSELCNNMKDISLYETTEEIQKFLYDVNENPCHYEELKILILKRFLSTQHRKGNFRGDEKYCLIVDTVWSHKLYDKLKEWAIQCESILLNYLKVKGCDALILSSILDDLSFSVSIYEILVDTYISIKDQISNMTSLSYKRTNQKPNKATLNNISLELVKIGDKLNRWTQHFEDLFERIDLSLSMLNQEFLNYYCRYKWSLIHKEKSQNTIWQEKGFIMSQLHELLNDILTRYIIDAQISLPNYENINGISVDSIKAQITTTSILSILAKILYAKKGTNNDEAIHLLETILISDSNAKELIEVFPLNKDDNTFDKDALVAIKDFLEESPVDMKLSSWNILFLYYDENNEFAKFQHGFEQNVSFILNYLNSNTYNELSGTKFETLTKVLGSYGKHVRIFLSHLKENDWKLSRDLHRTSLSIERTFGELLKLFELFYLFSVHEEAALISSSKISVKARSNKAYERFKDIFISTVSIIVIYYKELLMNTIEKEDSKATSHIEKTVGNFICDFHEQLGWRRVCDAAQGLFLNLAQGILVEFNNNLFENQLMQLISCRYHYSVSIDNFTPINHETKKTAEFDLSSTQKMADYILPLCFKKNPLKTTPKSDMKLLIDEFYEVVGDPDFDSSEVLSRNDSLFEHFLESTSITSRFLRDTFYGLEELDFTNPPENSNIIKSGLYYMQGLLMFASYKIRKKSTQSRAVELENIIMLLKNDLIFCTNRMESWFLLGQAYGFLVEDDLIWTSDKLTVPERKIGTANLQRKSLICYLMAINESTKTNILEKSALKSTLGSLMALFSKEMYNAAMKPMDTHAFKVQNNPRFIKKPAGAAFVSVTTSSVNSNLCLKVIQQSLHIAIKAKRSDWTYYYYLSKVQRKLNKSPKIVLNALEHASKIAKDQSNPSDPIIEPHYKKCSLIYKYVKEGSLSFDLALEYLKNDPVINYENSNKNIENQIDFYGVVVHCLKAVIAYDKKKWHHKPRYRLAKILFEEYGKINEAKEEISSIVSLKSTNKTLVLIWKPENERPGKHFYYTFQYALFYVVLLSTEKNLISLIQMLPKLRRSNSIMVSLYTIWETLCSSICKIIRNLLKVDESFTERFMLSLPYQKFMTNSKSFMEKMKADGVPKELQIHMCFLHAITDMKKLNNGFGPTSLIDDTMVAIFIRIYLYFEKQLISLKAIIITEPIESPNEKTKKLAKRDFFPLISDMLKTFRRNIENVLKDQPEIYNEFVTSSDKETKREENENSAIVEDEQRREDIKTPELNMDRSNIELESDTNITENKKDSNTILQENTNMSPESIGFNYNNENSEHDSRVRTLDHMLNNKDPRIEEEESSKLKKQKLNNEHHDSA</sequence>
<evidence type="ECO:0000256" key="3">
    <source>
        <dbReference type="ARBA" id="ARBA00023242"/>
    </source>
</evidence>